<evidence type="ECO:0000313" key="2">
    <source>
        <dbReference type="Proteomes" id="UP000799754"/>
    </source>
</evidence>
<gene>
    <name evidence="1" type="ORF">BU25DRAFT_354431</name>
</gene>
<comment type="caution">
    <text evidence="1">The sequence shown here is derived from an EMBL/GenBank/DDBJ whole genome shotgun (WGS) entry which is preliminary data.</text>
</comment>
<keyword evidence="2" id="KW-1185">Reference proteome</keyword>
<sequence>MTITKKTTAKAHDGLASRLQKLQKAHERRDRDRDALPLSAPRPAPTLGQKASRVDRTRRLQRLHDSILGPHPTFPGNVIIPEKIEARLEDATRVQDIKHLLQSGAAQVYWVDGSERNGFLGAGVVWCKDDRLVSGSYQLGPSTGGNNCDAELFAIAAALGRARKHVQKGNEPALVRIFSDAREILIRIKNGNCHTFGPLLAEKTALEGLYARAQWLKAHNVCIELMWVKGHSNSEGNHLADQAAHHAVLEQAVVPPAPVPFFSTVKTELDVPIMWRNLGQDWVDEWLCRAN</sequence>
<proteinExistence type="predicted"/>
<organism evidence="1 2">
    <name type="scientific">Macroventuria anomochaeta</name>
    <dbReference type="NCBI Taxonomy" id="301207"/>
    <lineage>
        <taxon>Eukaryota</taxon>
        <taxon>Fungi</taxon>
        <taxon>Dikarya</taxon>
        <taxon>Ascomycota</taxon>
        <taxon>Pezizomycotina</taxon>
        <taxon>Dothideomycetes</taxon>
        <taxon>Pleosporomycetidae</taxon>
        <taxon>Pleosporales</taxon>
        <taxon>Pleosporineae</taxon>
        <taxon>Didymellaceae</taxon>
        <taxon>Macroventuria</taxon>
    </lineage>
</organism>
<protein>
    <submittedName>
        <fullName evidence="1">Uncharacterized protein</fullName>
    </submittedName>
</protein>
<reference evidence="1" key="1">
    <citation type="journal article" date="2020" name="Stud. Mycol.">
        <title>101 Dothideomycetes genomes: a test case for predicting lifestyles and emergence of pathogens.</title>
        <authorList>
            <person name="Haridas S."/>
            <person name="Albert R."/>
            <person name="Binder M."/>
            <person name="Bloem J."/>
            <person name="Labutti K."/>
            <person name="Salamov A."/>
            <person name="Andreopoulos B."/>
            <person name="Baker S."/>
            <person name="Barry K."/>
            <person name="Bills G."/>
            <person name="Bluhm B."/>
            <person name="Cannon C."/>
            <person name="Castanera R."/>
            <person name="Culley D."/>
            <person name="Daum C."/>
            <person name="Ezra D."/>
            <person name="Gonzalez J."/>
            <person name="Henrissat B."/>
            <person name="Kuo A."/>
            <person name="Liang C."/>
            <person name="Lipzen A."/>
            <person name="Lutzoni F."/>
            <person name="Magnuson J."/>
            <person name="Mondo S."/>
            <person name="Nolan M."/>
            <person name="Ohm R."/>
            <person name="Pangilinan J."/>
            <person name="Park H.-J."/>
            <person name="Ramirez L."/>
            <person name="Alfaro M."/>
            <person name="Sun H."/>
            <person name="Tritt A."/>
            <person name="Yoshinaga Y."/>
            <person name="Zwiers L.-H."/>
            <person name="Turgeon B."/>
            <person name="Goodwin S."/>
            <person name="Spatafora J."/>
            <person name="Crous P."/>
            <person name="Grigoriev I."/>
        </authorList>
    </citation>
    <scope>NUCLEOTIDE SEQUENCE</scope>
    <source>
        <strain evidence="1">CBS 525.71</strain>
    </source>
</reference>
<dbReference type="EMBL" id="MU006755">
    <property type="protein sequence ID" value="KAF2621470.1"/>
    <property type="molecule type" value="Genomic_DNA"/>
</dbReference>
<name>A0ACB6RHP1_9PLEO</name>
<accession>A0ACB6RHP1</accession>
<evidence type="ECO:0000313" key="1">
    <source>
        <dbReference type="EMBL" id="KAF2621470.1"/>
    </source>
</evidence>
<dbReference type="Proteomes" id="UP000799754">
    <property type="component" value="Unassembled WGS sequence"/>
</dbReference>
<feature type="non-terminal residue" evidence="1">
    <location>
        <position position="291"/>
    </location>
</feature>